<evidence type="ECO:0000313" key="3">
    <source>
        <dbReference type="Proteomes" id="UP000696931"/>
    </source>
</evidence>
<organism evidence="2 3">
    <name type="scientific">Eiseniibacteriota bacterium</name>
    <dbReference type="NCBI Taxonomy" id="2212470"/>
    <lineage>
        <taxon>Bacteria</taxon>
        <taxon>Candidatus Eiseniibacteriota</taxon>
    </lineage>
</organism>
<evidence type="ECO:0000259" key="1">
    <source>
        <dbReference type="Pfam" id="PF13524"/>
    </source>
</evidence>
<gene>
    <name evidence="2" type="ORF">HZA61_10990</name>
</gene>
<protein>
    <submittedName>
        <fullName evidence="2">Glycosyltransferase</fullName>
    </submittedName>
</protein>
<evidence type="ECO:0000313" key="2">
    <source>
        <dbReference type="EMBL" id="MBI5170005.1"/>
    </source>
</evidence>
<dbReference type="InterPro" id="IPR055259">
    <property type="entry name" value="YkvP/CgeB_Glyco_trans-like"/>
</dbReference>
<dbReference type="Proteomes" id="UP000696931">
    <property type="component" value="Unassembled WGS sequence"/>
</dbReference>
<proteinExistence type="predicted"/>
<sequence>MSALTIVFVGPLYAGSTTRQRMLALQTMGHAVVPVDIVPGGLAAKRLTFGWRVKRRLLGDRDESRTNERLLALPESPAPDLVWIEKGLTIEPATLRALRGRWPHTTFVSFSPDDMFNPRNQSRQWIGGIGLYDLHVTTKTFNVSELRSAGARDVFYFDKGYSPQVHRPHPVTPELRERLGGDVGFVGWPEGARERSMRFLARHGVPVRVWGPWPRWKGTRNLIVEGRPLWDAEYAQALSAFRINLGFLRRVNRDRHTTRSIEIPACGGFLLAERTEEHLALFREGVEAEFFASDDELLEKTKWYLAHEEERARIAAAGLARCIDGGYDNESRLTSVLQYALAAHGASAAA</sequence>
<feature type="domain" description="Spore protein YkvP/CgeB glycosyl transferase-like" evidence="1">
    <location>
        <begin position="194"/>
        <end position="337"/>
    </location>
</feature>
<dbReference type="EMBL" id="JACRIW010000078">
    <property type="protein sequence ID" value="MBI5170005.1"/>
    <property type="molecule type" value="Genomic_DNA"/>
</dbReference>
<dbReference type="AlphaFoldDB" id="A0A933W2F0"/>
<reference evidence="2" key="1">
    <citation type="submission" date="2020-07" db="EMBL/GenBank/DDBJ databases">
        <title>Huge and variable diversity of episymbiotic CPR bacteria and DPANN archaea in groundwater ecosystems.</title>
        <authorList>
            <person name="He C.Y."/>
            <person name="Keren R."/>
            <person name="Whittaker M."/>
            <person name="Farag I.F."/>
            <person name="Doudna J."/>
            <person name="Cate J.H.D."/>
            <person name="Banfield J.F."/>
        </authorList>
    </citation>
    <scope>NUCLEOTIDE SEQUENCE</scope>
    <source>
        <strain evidence="2">NC_groundwater_1813_Pr3_B-0.1um_71_17</strain>
    </source>
</reference>
<name>A0A933W2F0_UNCEI</name>
<dbReference type="Pfam" id="PF13524">
    <property type="entry name" value="Glyco_trans_1_2"/>
    <property type="match status" value="1"/>
</dbReference>
<accession>A0A933W2F0</accession>
<comment type="caution">
    <text evidence="2">The sequence shown here is derived from an EMBL/GenBank/DDBJ whole genome shotgun (WGS) entry which is preliminary data.</text>
</comment>